<dbReference type="SUPFAM" id="SSF48576">
    <property type="entry name" value="Terpenoid synthases"/>
    <property type="match status" value="1"/>
</dbReference>
<evidence type="ECO:0000256" key="3">
    <source>
        <dbReference type="ARBA" id="ARBA00022630"/>
    </source>
</evidence>
<name>A0A1V6YNA4_PENNA</name>
<dbReference type="InterPro" id="IPR000092">
    <property type="entry name" value="Polyprenyl_synt"/>
</dbReference>
<evidence type="ECO:0000256" key="7">
    <source>
        <dbReference type="ARBA" id="ARBA00022827"/>
    </source>
</evidence>
<keyword evidence="10" id="KW-0560">Oxidoreductase</keyword>
<accession>A0A1V6YNA4</accession>
<feature type="compositionally biased region" description="Basic and acidic residues" evidence="12">
    <location>
        <begin position="426"/>
        <end position="440"/>
    </location>
</feature>
<keyword evidence="6" id="KW-0479">Metal-binding</keyword>
<dbReference type="GO" id="GO:0043386">
    <property type="term" value="P:mycotoxin biosynthetic process"/>
    <property type="evidence" value="ECO:0007669"/>
    <property type="project" value="UniProtKB-ARBA"/>
</dbReference>
<dbReference type="Gene3D" id="3.50.50.60">
    <property type="entry name" value="FAD/NAD(P)-binding domain"/>
    <property type="match status" value="1"/>
</dbReference>
<organism evidence="14 15">
    <name type="scientific">Penicillium nalgiovense</name>
    <dbReference type="NCBI Taxonomy" id="60175"/>
    <lineage>
        <taxon>Eukaryota</taxon>
        <taxon>Fungi</taxon>
        <taxon>Dikarya</taxon>
        <taxon>Ascomycota</taxon>
        <taxon>Pezizomycotina</taxon>
        <taxon>Eurotiomycetes</taxon>
        <taxon>Eurotiomycetidae</taxon>
        <taxon>Eurotiales</taxon>
        <taxon>Aspergillaceae</taxon>
        <taxon>Penicillium</taxon>
    </lineage>
</organism>
<evidence type="ECO:0000256" key="6">
    <source>
        <dbReference type="ARBA" id="ARBA00022723"/>
    </source>
</evidence>
<dbReference type="InterPro" id="IPR050562">
    <property type="entry name" value="FAD_mOase_fung"/>
</dbReference>
<dbReference type="GO" id="GO:0008299">
    <property type="term" value="P:isoprenoid biosynthetic process"/>
    <property type="evidence" value="ECO:0007669"/>
    <property type="project" value="InterPro"/>
</dbReference>
<keyword evidence="15" id="KW-1185">Reference proteome</keyword>
<comment type="similarity">
    <text evidence="2">Belongs to the paxM FAD-dependent monooxygenase family.</text>
</comment>
<keyword evidence="11" id="KW-0472">Membrane</keyword>
<dbReference type="SUPFAM" id="SSF51905">
    <property type="entry name" value="FAD/NAD(P)-binding domain"/>
    <property type="match status" value="1"/>
</dbReference>
<evidence type="ECO:0000256" key="9">
    <source>
        <dbReference type="ARBA" id="ARBA00022989"/>
    </source>
</evidence>
<evidence type="ECO:0000256" key="2">
    <source>
        <dbReference type="ARBA" id="ARBA00007992"/>
    </source>
</evidence>
<dbReference type="GO" id="GO:0016020">
    <property type="term" value="C:membrane"/>
    <property type="evidence" value="ECO:0007669"/>
    <property type="project" value="UniProtKB-SubCell"/>
</dbReference>
<sequence length="752" mass="85027">MSKSEFQVIIVGGSIGGLTLAHCLQRAGIDHVVLEKASNPAPQIGTSIGIAPNGARILDQLQLYDLVEEQIEQLNTATIHYPDGYSFKTNFAKIISERFGYPIAFLDRQKLLEILYQGYPDHRKICLEERVTKVERSGDTAIVSTAKGSIYRGHLVIGADGVHSKVRQEIWNAVEKTSSRVVIERSSLKAEFRCIFGISTPIKELIIGEQVNAFFDGFTIITIHGKKGRVYWFVIQKLDKEYTYPDCPRYMPADIETAAEELRSIVFYKDIKFGQLWDNRETVSMTVLEEHTFDIWHHDRLVLLGDSAHKMTPNIGQGANMAIEDAASLANLLQRLRKGLGTWPPTDGQMKTLLKQYRSIRYGRVNSVYKSSRILVRLHARDGLLKTLIGRYYVPYAGELPAYIGSKSIADGVMCDFLPPPKRSGDGWERYRTKDSRYSGDETDSGAGQITEPYEKIVSAPLEYLLSIPGKDIRGKLISAFNEWFHLPDYKLAIVKEVIDRLHTASLLIDDIQDASRLRRGHPVAHDVFGIAQTINAANYAYFLQQERLNEINDPRAFHIFTQALLDLHIGQGMDLYWRDALVCPTAAEYTRMVMYKTGGLFRLAVELMQIQSTTTTDLSRLVGLLGIIFQIRDDYMNLQSGIYAEKKGLMEDLTEGKFSYPVIHSIRADPDNTQLINILKQRSEDRAVKVRAVEYMESTGSFQHCREVLSGLMEQARGHVDELEILLGPNQGIHRILDLLQVYPPNVNPRP</sequence>
<dbReference type="Gene3D" id="1.10.600.10">
    <property type="entry name" value="Farnesyl Diphosphate Synthase"/>
    <property type="match status" value="1"/>
</dbReference>
<evidence type="ECO:0000256" key="10">
    <source>
        <dbReference type="ARBA" id="ARBA00023002"/>
    </source>
</evidence>
<dbReference type="InterPro" id="IPR036188">
    <property type="entry name" value="FAD/NAD-bd_sf"/>
</dbReference>
<proteinExistence type="inferred from homology"/>
<keyword evidence="8" id="KW-0460">Magnesium</keyword>
<evidence type="ECO:0000256" key="5">
    <source>
        <dbReference type="ARBA" id="ARBA00022692"/>
    </source>
</evidence>
<dbReference type="STRING" id="60175.A0A1V6YNA4"/>
<comment type="caution">
    <text evidence="14">The sequence shown here is derived from an EMBL/GenBank/DDBJ whole genome shotgun (WGS) entry which is preliminary data.</text>
</comment>
<dbReference type="InterPro" id="IPR033749">
    <property type="entry name" value="Polyprenyl_synt_CS"/>
</dbReference>
<dbReference type="PROSITE" id="PS00444">
    <property type="entry name" value="POLYPRENYL_SYNTHASE_2"/>
    <property type="match status" value="1"/>
</dbReference>
<keyword evidence="5" id="KW-0812">Transmembrane</keyword>
<dbReference type="EMBL" id="MOOB01000015">
    <property type="protein sequence ID" value="OQE88930.1"/>
    <property type="molecule type" value="Genomic_DNA"/>
</dbReference>
<dbReference type="PROSITE" id="PS00723">
    <property type="entry name" value="POLYPRENYL_SYNTHASE_1"/>
    <property type="match status" value="1"/>
</dbReference>
<evidence type="ECO:0000256" key="12">
    <source>
        <dbReference type="SAM" id="MobiDB-lite"/>
    </source>
</evidence>
<evidence type="ECO:0000313" key="15">
    <source>
        <dbReference type="Proteomes" id="UP000191691"/>
    </source>
</evidence>
<dbReference type="Proteomes" id="UP000191691">
    <property type="component" value="Unassembled WGS sequence"/>
</dbReference>
<dbReference type="InterPro" id="IPR002938">
    <property type="entry name" value="FAD-bd"/>
</dbReference>
<dbReference type="Pfam" id="PF00348">
    <property type="entry name" value="polyprenyl_synt"/>
    <property type="match status" value="1"/>
</dbReference>
<evidence type="ECO:0000256" key="1">
    <source>
        <dbReference type="ARBA" id="ARBA00004370"/>
    </source>
</evidence>
<dbReference type="PANTHER" id="PTHR47356">
    <property type="entry name" value="FAD-DEPENDENT MONOOXYGENASE ASQG-RELATED"/>
    <property type="match status" value="1"/>
</dbReference>
<dbReference type="PANTHER" id="PTHR47356:SF2">
    <property type="entry name" value="FAD-BINDING DOMAIN-CONTAINING PROTEIN-RELATED"/>
    <property type="match status" value="1"/>
</dbReference>
<dbReference type="GO" id="GO:0004497">
    <property type="term" value="F:monooxygenase activity"/>
    <property type="evidence" value="ECO:0007669"/>
    <property type="project" value="InterPro"/>
</dbReference>
<dbReference type="SFLD" id="SFLDS00005">
    <property type="entry name" value="Isoprenoid_Synthase_Type_I"/>
    <property type="match status" value="1"/>
</dbReference>
<dbReference type="GO" id="GO:0046872">
    <property type="term" value="F:metal ion binding"/>
    <property type="evidence" value="ECO:0007669"/>
    <property type="project" value="UniProtKB-KW"/>
</dbReference>
<reference evidence="15" key="1">
    <citation type="journal article" date="2017" name="Nat. Microbiol.">
        <title>Global analysis of biosynthetic gene clusters reveals vast potential of secondary metabolite production in Penicillium species.</title>
        <authorList>
            <person name="Nielsen J.C."/>
            <person name="Grijseels S."/>
            <person name="Prigent S."/>
            <person name="Ji B."/>
            <person name="Dainat J."/>
            <person name="Nielsen K.F."/>
            <person name="Frisvad J.C."/>
            <person name="Workman M."/>
            <person name="Nielsen J."/>
        </authorList>
    </citation>
    <scope>NUCLEOTIDE SEQUENCE [LARGE SCALE GENOMIC DNA]</scope>
    <source>
        <strain evidence="15">IBT 13039</strain>
    </source>
</reference>
<evidence type="ECO:0000313" key="14">
    <source>
        <dbReference type="EMBL" id="OQE88930.1"/>
    </source>
</evidence>
<keyword evidence="4" id="KW-0808">Transferase</keyword>
<comment type="subcellular location">
    <subcellularLocation>
        <location evidence="1">Membrane</location>
    </subcellularLocation>
</comment>
<dbReference type="PRINTS" id="PR00420">
    <property type="entry name" value="RNGMNOXGNASE"/>
</dbReference>
<dbReference type="GO" id="GO:0071949">
    <property type="term" value="F:FAD binding"/>
    <property type="evidence" value="ECO:0007669"/>
    <property type="project" value="InterPro"/>
</dbReference>
<evidence type="ECO:0000259" key="13">
    <source>
        <dbReference type="Pfam" id="PF01494"/>
    </source>
</evidence>
<dbReference type="AlphaFoldDB" id="A0A1V6YNA4"/>
<evidence type="ECO:0000256" key="4">
    <source>
        <dbReference type="ARBA" id="ARBA00022679"/>
    </source>
</evidence>
<evidence type="ECO:0000256" key="8">
    <source>
        <dbReference type="ARBA" id="ARBA00022842"/>
    </source>
</evidence>
<keyword evidence="3" id="KW-0285">Flavoprotein</keyword>
<keyword evidence="9" id="KW-1133">Transmembrane helix</keyword>
<dbReference type="GO" id="GO:0046165">
    <property type="term" value="P:alcohol biosynthetic process"/>
    <property type="evidence" value="ECO:0007669"/>
    <property type="project" value="UniProtKB-ARBA"/>
</dbReference>
<dbReference type="InterPro" id="IPR008949">
    <property type="entry name" value="Isoprenoid_synthase_dom_sf"/>
</dbReference>
<dbReference type="GO" id="GO:0004659">
    <property type="term" value="F:prenyltransferase activity"/>
    <property type="evidence" value="ECO:0007669"/>
    <property type="project" value="InterPro"/>
</dbReference>
<dbReference type="Pfam" id="PF01494">
    <property type="entry name" value="FAD_binding_3"/>
    <property type="match status" value="1"/>
</dbReference>
<protein>
    <recommendedName>
        <fullName evidence="13">FAD-binding domain-containing protein</fullName>
    </recommendedName>
</protein>
<feature type="region of interest" description="Disordered" evidence="12">
    <location>
        <begin position="426"/>
        <end position="446"/>
    </location>
</feature>
<evidence type="ECO:0000256" key="11">
    <source>
        <dbReference type="ARBA" id="ARBA00023136"/>
    </source>
</evidence>
<gene>
    <name evidence="14" type="ORF">PENNAL_c0015G03574</name>
</gene>
<keyword evidence="7" id="KW-0274">FAD</keyword>
<dbReference type="CDD" id="cd00685">
    <property type="entry name" value="Trans_IPPS_HT"/>
    <property type="match status" value="1"/>
</dbReference>
<feature type="domain" description="FAD-binding" evidence="13">
    <location>
        <begin position="6"/>
        <end position="340"/>
    </location>
</feature>